<dbReference type="Gene3D" id="3.60.21.10">
    <property type="match status" value="1"/>
</dbReference>
<dbReference type="Proteomes" id="UP000823890">
    <property type="component" value="Unassembled WGS sequence"/>
</dbReference>
<evidence type="ECO:0000256" key="1">
    <source>
        <dbReference type="ARBA" id="ARBA00022801"/>
    </source>
</evidence>
<name>A0A9D2NKV0_9FIRM</name>
<dbReference type="InterPro" id="IPR029052">
    <property type="entry name" value="Metallo-depent_PP-like"/>
</dbReference>
<dbReference type="InterPro" id="IPR050535">
    <property type="entry name" value="DNA_Repair-Maintenance_Comp"/>
</dbReference>
<dbReference type="CDD" id="cd00840">
    <property type="entry name" value="MPP_Mre11_N"/>
    <property type="match status" value="1"/>
</dbReference>
<dbReference type="InterPro" id="IPR041796">
    <property type="entry name" value="Mre11_N"/>
</dbReference>
<evidence type="ECO:0000259" key="2">
    <source>
        <dbReference type="Pfam" id="PF00149"/>
    </source>
</evidence>
<protein>
    <submittedName>
        <fullName evidence="3">DNA repair exonuclease</fullName>
    </submittedName>
</protein>
<comment type="caution">
    <text evidence="3">The sequence shown here is derived from an EMBL/GenBank/DDBJ whole genome shotgun (WGS) entry which is preliminary data.</text>
</comment>
<sequence>MRFIHIADVHLGAQPDAGPLYSRQRPRELWETFEHVLHICEEEQTDLLLIAGDLFHRQPLVRELKEVDYLFSELTHTKVVLIAGNHDYISANSNYRTFQWSPNVFPLFGEKLQYADFPELRTAVYGMSYHSREIPRPLYDAVRPAGAEQYEILLAHGGDEKHIPFDRRRLEQSGFDYIALGHIHKPQIFRKDQIIYAGALEPVDKNDTGKHGYVKGGITEEGVRAQWVPCACREYIHFESAVGVEDTTGSVKKQIEKKINEYGNENIYKIVLVGKRNRDVLLDPERMKGEKNILEIIDRTSPAYDFERLYEENEDTILGRYIGRFRGCREGSVEYQALCEGVEALLGSRQ</sequence>
<dbReference type="EMBL" id="DWWO01000076">
    <property type="protein sequence ID" value="HJC34097.1"/>
    <property type="molecule type" value="Genomic_DNA"/>
</dbReference>
<dbReference type="Pfam" id="PF00149">
    <property type="entry name" value="Metallophos"/>
    <property type="match status" value="1"/>
</dbReference>
<reference evidence="3" key="2">
    <citation type="submission" date="2021-04" db="EMBL/GenBank/DDBJ databases">
        <authorList>
            <person name="Gilroy R."/>
        </authorList>
    </citation>
    <scope>NUCLEOTIDE SEQUENCE</scope>
    <source>
        <strain evidence="3">ChiW19-954</strain>
    </source>
</reference>
<organism evidence="3 4">
    <name type="scientific">Candidatus Mediterraneibacter faecipullorum</name>
    <dbReference type="NCBI Taxonomy" id="2838670"/>
    <lineage>
        <taxon>Bacteria</taxon>
        <taxon>Bacillati</taxon>
        <taxon>Bacillota</taxon>
        <taxon>Clostridia</taxon>
        <taxon>Lachnospirales</taxon>
        <taxon>Lachnospiraceae</taxon>
        <taxon>Mediterraneibacter</taxon>
    </lineage>
</organism>
<dbReference type="GO" id="GO:0004527">
    <property type="term" value="F:exonuclease activity"/>
    <property type="evidence" value="ECO:0007669"/>
    <property type="project" value="UniProtKB-KW"/>
</dbReference>
<keyword evidence="1" id="KW-0378">Hydrolase</keyword>
<reference evidence="3" key="1">
    <citation type="journal article" date="2021" name="PeerJ">
        <title>Extensive microbial diversity within the chicken gut microbiome revealed by metagenomics and culture.</title>
        <authorList>
            <person name="Gilroy R."/>
            <person name="Ravi A."/>
            <person name="Getino M."/>
            <person name="Pursley I."/>
            <person name="Horton D.L."/>
            <person name="Alikhan N.F."/>
            <person name="Baker D."/>
            <person name="Gharbi K."/>
            <person name="Hall N."/>
            <person name="Watson M."/>
            <person name="Adriaenssens E.M."/>
            <person name="Foster-Nyarko E."/>
            <person name="Jarju S."/>
            <person name="Secka A."/>
            <person name="Antonio M."/>
            <person name="Oren A."/>
            <person name="Chaudhuri R.R."/>
            <person name="La Ragione R."/>
            <person name="Hildebrand F."/>
            <person name="Pallen M.J."/>
        </authorList>
    </citation>
    <scope>NUCLEOTIDE SEQUENCE</scope>
    <source>
        <strain evidence="3">ChiW19-954</strain>
    </source>
</reference>
<dbReference type="InterPro" id="IPR004843">
    <property type="entry name" value="Calcineurin-like_PHP"/>
</dbReference>
<dbReference type="PANTHER" id="PTHR30337">
    <property type="entry name" value="COMPONENT OF ATP-DEPENDENT DSDNA EXONUCLEASE"/>
    <property type="match status" value="1"/>
</dbReference>
<dbReference type="AlphaFoldDB" id="A0A9D2NKV0"/>
<accession>A0A9D2NKV0</accession>
<dbReference type="SUPFAM" id="SSF56300">
    <property type="entry name" value="Metallo-dependent phosphatases"/>
    <property type="match status" value="1"/>
</dbReference>
<keyword evidence="3" id="KW-0269">Exonuclease</keyword>
<keyword evidence="3" id="KW-0540">Nuclease</keyword>
<proteinExistence type="predicted"/>
<evidence type="ECO:0000313" key="3">
    <source>
        <dbReference type="EMBL" id="HJC34097.1"/>
    </source>
</evidence>
<feature type="domain" description="Calcineurin-like phosphoesterase" evidence="2">
    <location>
        <begin position="1"/>
        <end position="186"/>
    </location>
</feature>
<gene>
    <name evidence="3" type="ORF">H9758_05825</name>
</gene>
<evidence type="ECO:0000313" key="4">
    <source>
        <dbReference type="Proteomes" id="UP000823890"/>
    </source>
</evidence>